<evidence type="ECO:0000313" key="3">
    <source>
        <dbReference type="Proteomes" id="UP000015105"/>
    </source>
</evidence>
<reference evidence="2" key="5">
    <citation type="journal article" date="2021" name="G3 (Bethesda)">
        <title>Aegilops tauschii genome assembly Aet v5.0 features greater sequence contiguity and improved annotation.</title>
        <authorList>
            <person name="Wang L."/>
            <person name="Zhu T."/>
            <person name="Rodriguez J.C."/>
            <person name="Deal K.R."/>
            <person name="Dubcovsky J."/>
            <person name="McGuire P.E."/>
            <person name="Lux T."/>
            <person name="Spannagl M."/>
            <person name="Mayer K.F.X."/>
            <person name="Baldrich P."/>
            <person name="Meyers B.C."/>
            <person name="Huo N."/>
            <person name="Gu Y.Q."/>
            <person name="Zhou H."/>
            <person name="Devos K.M."/>
            <person name="Bennetzen J.L."/>
            <person name="Unver T."/>
            <person name="Budak H."/>
            <person name="Gulick P.J."/>
            <person name="Galiba G."/>
            <person name="Kalapos B."/>
            <person name="Nelson D.R."/>
            <person name="Li P."/>
            <person name="You F.M."/>
            <person name="Luo M.C."/>
            <person name="Dvorak J."/>
        </authorList>
    </citation>
    <scope>NUCLEOTIDE SEQUENCE [LARGE SCALE GENOMIC DNA]</scope>
    <source>
        <strain evidence="2">cv. AL8/78</strain>
    </source>
</reference>
<evidence type="ECO:0000256" key="1">
    <source>
        <dbReference type="SAM" id="MobiDB-lite"/>
    </source>
</evidence>
<dbReference type="Gramene" id="AET5Gv20409600.14">
    <property type="protein sequence ID" value="AET5Gv20409600.14"/>
    <property type="gene ID" value="AET5Gv20409600"/>
</dbReference>
<protein>
    <submittedName>
        <fullName evidence="2">Uncharacterized protein</fullName>
    </submittedName>
</protein>
<sequence length="177" mass="19639">MGRAGRGRSRRWAPCASCLLGRRYDPIRRGGNLRVRQRGRGPVAREGWRPVSAPHKLGRSSDEAMLVLQMSSKRGQSSEDSMESDVNACRLQLLITQSVLVPMLHLELERPRPPAARGKWSPTAAGGEVGWPAAAFYSGLRRSGDAGARQRETSPPPRHFNEHSLMGKLLNQCHIRK</sequence>
<feature type="region of interest" description="Disordered" evidence="1">
    <location>
        <begin position="143"/>
        <end position="163"/>
    </location>
</feature>
<reference evidence="2" key="3">
    <citation type="journal article" date="2017" name="Nature">
        <title>Genome sequence of the progenitor of the wheat D genome Aegilops tauschii.</title>
        <authorList>
            <person name="Luo M.C."/>
            <person name="Gu Y.Q."/>
            <person name="Puiu D."/>
            <person name="Wang H."/>
            <person name="Twardziok S.O."/>
            <person name="Deal K.R."/>
            <person name="Huo N."/>
            <person name="Zhu T."/>
            <person name="Wang L."/>
            <person name="Wang Y."/>
            <person name="McGuire P.E."/>
            <person name="Liu S."/>
            <person name="Long H."/>
            <person name="Ramasamy R.K."/>
            <person name="Rodriguez J.C."/>
            <person name="Van S.L."/>
            <person name="Yuan L."/>
            <person name="Wang Z."/>
            <person name="Xia Z."/>
            <person name="Xiao L."/>
            <person name="Anderson O.D."/>
            <person name="Ouyang S."/>
            <person name="Liang Y."/>
            <person name="Zimin A.V."/>
            <person name="Pertea G."/>
            <person name="Qi P."/>
            <person name="Bennetzen J.L."/>
            <person name="Dai X."/>
            <person name="Dawson M.W."/>
            <person name="Muller H.G."/>
            <person name="Kugler K."/>
            <person name="Rivarola-Duarte L."/>
            <person name="Spannagl M."/>
            <person name="Mayer K.F.X."/>
            <person name="Lu F.H."/>
            <person name="Bevan M.W."/>
            <person name="Leroy P."/>
            <person name="Li P."/>
            <person name="You F.M."/>
            <person name="Sun Q."/>
            <person name="Liu Z."/>
            <person name="Lyons E."/>
            <person name="Wicker T."/>
            <person name="Salzberg S.L."/>
            <person name="Devos K.M."/>
            <person name="Dvorak J."/>
        </authorList>
    </citation>
    <scope>NUCLEOTIDE SEQUENCE [LARGE SCALE GENOMIC DNA]</scope>
    <source>
        <strain evidence="2">cv. AL8/78</strain>
    </source>
</reference>
<accession>A0A453KGN5</accession>
<dbReference type="Proteomes" id="UP000015105">
    <property type="component" value="Chromosome 5D"/>
</dbReference>
<feature type="compositionally biased region" description="Basic and acidic residues" evidence="1">
    <location>
        <begin position="143"/>
        <end position="152"/>
    </location>
</feature>
<reference evidence="3" key="2">
    <citation type="journal article" date="2017" name="Nat. Plants">
        <title>The Aegilops tauschii genome reveals multiple impacts of transposons.</title>
        <authorList>
            <person name="Zhao G."/>
            <person name="Zou C."/>
            <person name="Li K."/>
            <person name="Wang K."/>
            <person name="Li T."/>
            <person name="Gao L."/>
            <person name="Zhang X."/>
            <person name="Wang H."/>
            <person name="Yang Z."/>
            <person name="Liu X."/>
            <person name="Jiang W."/>
            <person name="Mao L."/>
            <person name="Kong X."/>
            <person name="Jiao Y."/>
            <person name="Jia J."/>
        </authorList>
    </citation>
    <scope>NUCLEOTIDE SEQUENCE [LARGE SCALE GENOMIC DNA]</scope>
    <source>
        <strain evidence="3">cv. AL8/78</strain>
    </source>
</reference>
<proteinExistence type="predicted"/>
<organism evidence="2 3">
    <name type="scientific">Aegilops tauschii subsp. strangulata</name>
    <name type="common">Goatgrass</name>
    <dbReference type="NCBI Taxonomy" id="200361"/>
    <lineage>
        <taxon>Eukaryota</taxon>
        <taxon>Viridiplantae</taxon>
        <taxon>Streptophyta</taxon>
        <taxon>Embryophyta</taxon>
        <taxon>Tracheophyta</taxon>
        <taxon>Spermatophyta</taxon>
        <taxon>Magnoliopsida</taxon>
        <taxon>Liliopsida</taxon>
        <taxon>Poales</taxon>
        <taxon>Poaceae</taxon>
        <taxon>BOP clade</taxon>
        <taxon>Pooideae</taxon>
        <taxon>Triticodae</taxon>
        <taxon>Triticeae</taxon>
        <taxon>Triticinae</taxon>
        <taxon>Aegilops</taxon>
    </lineage>
</organism>
<keyword evidence="3" id="KW-1185">Reference proteome</keyword>
<name>A0A453KGN5_AEGTS</name>
<dbReference type="AlphaFoldDB" id="A0A453KGN5"/>
<evidence type="ECO:0000313" key="2">
    <source>
        <dbReference type="EnsemblPlants" id="AET5Gv20409600.14"/>
    </source>
</evidence>
<dbReference type="EnsemblPlants" id="AET5Gv20409600.14">
    <property type="protein sequence ID" value="AET5Gv20409600.14"/>
    <property type="gene ID" value="AET5Gv20409600"/>
</dbReference>
<reference evidence="2" key="4">
    <citation type="submission" date="2019-03" db="UniProtKB">
        <authorList>
            <consortium name="EnsemblPlants"/>
        </authorList>
    </citation>
    <scope>IDENTIFICATION</scope>
</reference>
<reference evidence="3" key="1">
    <citation type="journal article" date="2014" name="Science">
        <title>Ancient hybridizations among the ancestral genomes of bread wheat.</title>
        <authorList>
            <consortium name="International Wheat Genome Sequencing Consortium,"/>
            <person name="Marcussen T."/>
            <person name="Sandve S.R."/>
            <person name="Heier L."/>
            <person name="Spannagl M."/>
            <person name="Pfeifer M."/>
            <person name="Jakobsen K.S."/>
            <person name="Wulff B.B."/>
            <person name="Steuernagel B."/>
            <person name="Mayer K.F."/>
            <person name="Olsen O.A."/>
        </authorList>
    </citation>
    <scope>NUCLEOTIDE SEQUENCE [LARGE SCALE GENOMIC DNA]</scope>
    <source>
        <strain evidence="3">cv. AL8/78</strain>
    </source>
</reference>